<comment type="caution">
    <text evidence="1">The sequence shown here is derived from an EMBL/GenBank/DDBJ whole genome shotgun (WGS) entry which is preliminary data.</text>
</comment>
<name>A0A433QL12_9FUNG</name>
<dbReference type="AlphaFoldDB" id="A0A433QL12"/>
<evidence type="ECO:0000313" key="2">
    <source>
        <dbReference type="Proteomes" id="UP000274822"/>
    </source>
</evidence>
<sequence>MINQGTVGFVIVPSHALFCAKISQYVRLHNSSQDPPGPQLAPVLVRVQVWLRGPGCERGEQHAHRGQPARRQHQRPRLFDPAVALWVQHQRLLAQRHRTGCVLDWAHCVGCDLGDLFGEGEEVEF</sequence>
<dbReference type="EMBL" id="RBNJ01003828">
    <property type="protein sequence ID" value="RUS30472.1"/>
    <property type="molecule type" value="Genomic_DNA"/>
</dbReference>
<keyword evidence="2" id="KW-1185">Reference proteome</keyword>
<protein>
    <submittedName>
        <fullName evidence="1">Uncharacterized protein</fullName>
    </submittedName>
</protein>
<proteinExistence type="predicted"/>
<evidence type="ECO:0000313" key="1">
    <source>
        <dbReference type="EMBL" id="RUS30472.1"/>
    </source>
</evidence>
<dbReference type="Proteomes" id="UP000274822">
    <property type="component" value="Unassembled WGS sequence"/>
</dbReference>
<gene>
    <name evidence="1" type="ORF">BC938DRAFT_479352</name>
</gene>
<organism evidence="1 2">
    <name type="scientific">Jimgerdemannia flammicorona</name>
    <dbReference type="NCBI Taxonomy" id="994334"/>
    <lineage>
        <taxon>Eukaryota</taxon>
        <taxon>Fungi</taxon>
        <taxon>Fungi incertae sedis</taxon>
        <taxon>Mucoromycota</taxon>
        <taxon>Mucoromycotina</taxon>
        <taxon>Endogonomycetes</taxon>
        <taxon>Endogonales</taxon>
        <taxon>Endogonaceae</taxon>
        <taxon>Jimgerdemannia</taxon>
    </lineage>
</organism>
<reference evidence="1 2" key="1">
    <citation type="journal article" date="2018" name="New Phytol.">
        <title>Phylogenomics of Endogonaceae and evolution of mycorrhizas within Mucoromycota.</title>
        <authorList>
            <person name="Chang Y."/>
            <person name="Desiro A."/>
            <person name="Na H."/>
            <person name="Sandor L."/>
            <person name="Lipzen A."/>
            <person name="Clum A."/>
            <person name="Barry K."/>
            <person name="Grigoriev I.V."/>
            <person name="Martin F.M."/>
            <person name="Stajich J.E."/>
            <person name="Smith M.E."/>
            <person name="Bonito G."/>
            <person name="Spatafora J.W."/>
        </authorList>
    </citation>
    <scope>NUCLEOTIDE SEQUENCE [LARGE SCALE GENOMIC DNA]</scope>
    <source>
        <strain evidence="1 2">AD002</strain>
    </source>
</reference>
<accession>A0A433QL12</accession>